<evidence type="ECO:0000256" key="9">
    <source>
        <dbReference type="ARBA" id="ARBA00022777"/>
    </source>
</evidence>
<dbReference type="AlphaFoldDB" id="A0A5M8P4W4"/>
<dbReference type="GO" id="GO:0005886">
    <property type="term" value="C:plasma membrane"/>
    <property type="evidence" value="ECO:0007669"/>
    <property type="project" value="TreeGrafter"/>
</dbReference>
<proteinExistence type="inferred from homology"/>
<dbReference type="InterPro" id="IPR003758">
    <property type="entry name" value="LpxK"/>
</dbReference>
<evidence type="ECO:0000256" key="8">
    <source>
        <dbReference type="ARBA" id="ARBA00022741"/>
    </source>
</evidence>
<dbReference type="NCBIfam" id="TIGR00682">
    <property type="entry name" value="lpxK"/>
    <property type="match status" value="1"/>
</dbReference>
<dbReference type="EC" id="2.7.1.130" evidence="3 13"/>
<evidence type="ECO:0000256" key="3">
    <source>
        <dbReference type="ARBA" id="ARBA00012071"/>
    </source>
</evidence>
<protein>
    <recommendedName>
        <fullName evidence="4 13">Tetraacyldisaccharide 4'-kinase</fullName>
        <ecNumber evidence="3 13">2.7.1.130</ecNumber>
    </recommendedName>
    <alternativeName>
        <fullName evidence="12 13">Lipid A 4'-kinase</fullName>
    </alternativeName>
</protein>
<evidence type="ECO:0000256" key="4">
    <source>
        <dbReference type="ARBA" id="ARBA00016436"/>
    </source>
</evidence>
<evidence type="ECO:0000256" key="14">
    <source>
        <dbReference type="SAM" id="Phobius"/>
    </source>
</evidence>
<keyword evidence="14" id="KW-1133">Transmembrane helix</keyword>
<evidence type="ECO:0000256" key="2">
    <source>
        <dbReference type="ARBA" id="ARBA00004870"/>
    </source>
</evidence>
<evidence type="ECO:0000256" key="7">
    <source>
        <dbReference type="ARBA" id="ARBA00022679"/>
    </source>
</evidence>
<keyword evidence="11 13" id="KW-0443">Lipid metabolism</keyword>
<evidence type="ECO:0000256" key="12">
    <source>
        <dbReference type="ARBA" id="ARBA00029757"/>
    </source>
</evidence>
<dbReference type="GO" id="GO:0009029">
    <property type="term" value="F:lipid-A 4'-kinase activity"/>
    <property type="evidence" value="ECO:0007669"/>
    <property type="project" value="UniProtKB-UniRule"/>
</dbReference>
<keyword evidence="5 13" id="KW-0444">Lipid biosynthesis</keyword>
<dbReference type="EMBL" id="SNRX01000001">
    <property type="protein sequence ID" value="KAA6303565.1"/>
    <property type="molecule type" value="Genomic_DNA"/>
</dbReference>
<evidence type="ECO:0000256" key="6">
    <source>
        <dbReference type="ARBA" id="ARBA00022556"/>
    </source>
</evidence>
<sequence>MFRHNHIYTVLLPLSWLYGGIIRLRNKLFDWKIFPGESFNVPVISIGNLAVGGTGKTPHTEYLVRLLSKQYKMAVLSRGYQRKTKQYLLAGAGASAQTIGDEPFQMHRKFPDILVAVDKNRREGIQKLLNLPENQRPEVILLDDAYQHRYVKPSLSILLTDSKRLFTGDALLPAGRLREPASNRARADIVICTKCPESLKEQDYERITDELQLLPHQELYFTSYQYKGLLPVFPESHNIKKESLERLKKEDYSIVLVAGLANPSDLKAYLQAYTRDLQTILYSDHHFFTASDCLAIEEKLAKINHSRKMIITSEKDAVRLMGISLPEEIKKHLFYLPVEPAFHLNQEYLFILKIENHVKEFTRNRILA</sequence>
<dbReference type="InterPro" id="IPR027417">
    <property type="entry name" value="P-loop_NTPase"/>
</dbReference>
<comment type="caution">
    <text evidence="15">The sequence shown here is derived from an EMBL/GenBank/DDBJ whole genome shotgun (WGS) entry which is preliminary data.</text>
</comment>
<accession>A0A5M8P4W4</accession>
<keyword evidence="14" id="KW-0812">Transmembrane</keyword>
<feature type="binding site" evidence="13">
    <location>
        <begin position="50"/>
        <end position="57"/>
    </location>
    <ligand>
        <name>ATP</name>
        <dbReference type="ChEBI" id="CHEBI:30616"/>
    </ligand>
</feature>
<evidence type="ECO:0000256" key="10">
    <source>
        <dbReference type="ARBA" id="ARBA00022840"/>
    </source>
</evidence>
<comment type="catalytic activity">
    <reaction evidence="13">
        <text>a lipid A disaccharide + ATP = a lipid IVA + ADP + H(+)</text>
        <dbReference type="Rhea" id="RHEA:67840"/>
        <dbReference type="ChEBI" id="CHEBI:15378"/>
        <dbReference type="ChEBI" id="CHEBI:30616"/>
        <dbReference type="ChEBI" id="CHEBI:176343"/>
        <dbReference type="ChEBI" id="CHEBI:176425"/>
        <dbReference type="ChEBI" id="CHEBI:456216"/>
        <dbReference type="EC" id="2.7.1.130"/>
    </reaction>
</comment>
<dbReference type="Pfam" id="PF02606">
    <property type="entry name" value="LpxK"/>
    <property type="match status" value="1"/>
</dbReference>
<evidence type="ECO:0000313" key="15">
    <source>
        <dbReference type="EMBL" id="KAA6303565.1"/>
    </source>
</evidence>
<comment type="similarity">
    <text evidence="13">Belongs to the LpxK family.</text>
</comment>
<dbReference type="UniPathway" id="UPA00359">
    <property type="reaction ID" value="UER00482"/>
</dbReference>
<comment type="pathway">
    <text evidence="2 13">Glycolipid biosynthesis; lipid IV(A) biosynthesis; lipid IV(A) from (3R)-3-hydroxytetradecanoyl-[acyl-carrier-protein] and UDP-N-acetyl-alpha-D-glucosamine: step 6/6.</text>
</comment>
<evidence type="ECO:0000256" key="5">
    <source>
        <dbReference type="ARBA" id="ARBA00022516"/>
    </source>
</evidence>
<name>A0A5M8P4W4_9BACT</name>
<dbReference type="PANTHER" id="PTHR42724">
    <property type="entry name" value="TETRAACYLDISACCHARIDE 4'-KINASE"/>
    <property type="match status" value="1"/>
</dbReference>
<reference evidence="15 16" key="1">
    <citation type="submission" date="2019-03" db="EMBL/GenBank/DDBJ databases">
        <title>Single cell metagenomics reveals metabolic interactions within the superorganism composed of flagellate Streblomastix strix and complex community of Bacteroidetes bacteria on its surface.</title>
        <authorList>
            <person name="Treitli S.C."/>
            <person name="Kolisko M."/>
            <person name="Husnik F."/>
            <person name="Keeling P."/>
            <person name="Hampl V."/>
        </authorList>
    </citation>
    <scope>NUCLEOTIDE SEQUENCE [LARGE SCALE GENOMIC DNA]</scope>
    <source>
        <strain evidence="15">St1</strain>
    </source>
</reference>
<dbReference type="Proteomes" id="UP000324575">
    <property type="component" value="Unassembled WGS sequence"/>
</dbReference>
<keyword evidence="7 13" id="KW-0808">Transferase</keyword>
<evidence type="ECO:0000256" key="1">
    <source>
        <dbReference type="ARBA" id="ARBA00002274"/>
    </source>
</evidence>
<gene>
    <name evidence="13" type="primary">lpxK</name>
    <name evidence="15" type="ORF">EZS26_000116</name>
</gene>
<dbReference type="GO" id="GO:0005524">
    <property type="term" value="F:ATP binding"/>
    <property type="evidence" value="ECO:0007669"/>
    <property type="project" value="UniProtKB-UniRule"/>
</dbReference>
<evidence type="ECO:0000256" key="11">
    <source>
        <dbReference type="ARBA" id="ARBA00023098"/>
    </source>
</evidence>
<keyword evidence="8 13" id="KW-0547">Nucleotide-binding</keyword>
<dbReference type="HAMAP" id="MF_00409">
    <property type="entry name" value="LpxK"/>
    <property type="match status" value="1"/>
</dbReference>
<comment type="function">
    <text evidence="1 13">Transfers the gamma-phosphate of ATP to the 4'-position of a tetraacyldisaccharide 1-phosphate intermediate (termed DS-1-P) to form tetraacyldisaccharide 1,4'-bis-phosphate (lipid IVA).</text>
</comment>
<keyword evidence="9 13" id="KW-0418">Kinase</keyword>
<dbReference type="GO" id="GO:0009245">
    <property type="term" value="P:lipid A biosynthetic process"/>
    <property type="evidence" value="ECO:0007669"/>
    <property type="project" value="UniProtKB-UniRule"/>
</dbReference>
<keyword evidence="14" id="KW-0472">Membrane</keyword>
<evidence type="ECO:0000313" key="16">
    <source>
        <dbReference type="Proteomes" id="UP000324575"/>
    </source>
</evidence>
<keyword evidence="6 13" id="KW-0441">Lipid A biosynthesis</keyword>
<dbReference type="GO" id="GO:0009244">
    <property type="term" value="P:lipopolysaccharide core region biosynthetic process"/>
    <property type="evidence" value="ECO:0007669"/>
    <property type="project" value="TreeGrafter"/>
</dbReference>
<evidence type="ECO:0000256" key="13">
    <source>
        <dbReference type="HAMAP-Rule" id="MF_00409"/>
    </source>
</evidence>
<feature type="transmembrane region" description="Helical" evidence="14">
    <location>
        <begin position="6"/>
        <end position="24"/>
    </location>
</feature>
<organism evidence="15 16">
    <name type="scientific">Candidatus Ordinivivax streblomastigis</name>
    <dbReference type="NCBI Taxonomy" id="2540710"/>
    <lineage>
        <taxon>Bacteria</taxon>
        <taxon>Pseudomonadati</taxon>
        <taxon>Bacteroidota</taxon>
        <taxon>Bacteroidia</taxon>
        <taxon>Bacteroidales</taxon>
        <taxon>Candidatus Ordinivivax</taxon>
    </lineage>
</organism>
<keyword evidence="10 13" id="KW-0067">ATP-binding</keyword>
<dbReference type="PANTHER" id="PTHR42724:SF1">
    <property type="entry name" value="TETRAACYLDISACCHARIDE 4'-KINASE, MITOCHONDRIAL-RELATED"/>
    <property type="match status" value="1"/>
</dbReference>
<dbReference type="SUPFAM" id="SSF52540">
    <property type="entry name" value="P-loop containing nucleoside triphosphate hydrolases"/>
    <property type="match status" value="1"/>
</dbReference>